<proteinExistence type="predicted"/>
<dbReference type="EMBL" id="HF547983">
    <property type="protein sequence ID" value="CCO13694.1"/>
    <property type="molecule type" value="Genomic_DNA"/>
</dbReference>
<evidence type="ECO:0000313" key="1">
    <source>
        <dbReference type="EMBL" id="CCO13694.1"/>
    </source>
</evidence>
<name>L0R591_HUMAN</name>
<accession>L0R591</accession>
<dbReference type="OrthoDB" id="6351677at2759"/>
<organism evidence="1">
    <name type="scientific">Homo sapiens</name>
    <name type="common">Human</name>
    <dbReference type="NCBI Taxonomy" id="9606"/>
    <lineage>
        <taxon>Eukaryota</taxon>
        <taxon>Metazoa</taxon>
        <taxon>Chordata</taxon>
        <taxon>Craniata</taxon>
        <taxon>Vertebrata</taxon>
        <taxon>Euteleostomi</taxon>
        <taxon>Mammalia</taxon>
        <taxon>Eutheria</taxon>
        <taxon>Euarchontoglires</taxon>
        <taxon>Primates</taxon>
        <taxon>Haplorrhini</taxon>
        <taxon>Catarrhini</taxon>
        <taxon>Hominidae</taxon>
        <taxon>Homo</taxon>
    </lineage>
</organism>
<sequence length="55" mass="6032">MMAPPSFTIPLETSLYVRSPHAAEGEPSPASLMTYLDSPCWPYSILKARAVFTTT</sequence>
<dbReference type="AlphaFoldDB" id="L0R591"/>
<protein>
    <submittedName>
        <fullName evidence="1">Alternative protein C3orf20</fullName>
    </submittedName>
</protein>
<dbReference type="ChiTaRS" id="C3orf20">
    <property type="organism name" value="human"/>
</dbReference>
<gene>
    <name evidence="1" type="primary">C3orf20</name>
</gene>
<reference evidence="1" key="1">
    <citation type="submission" date="2012-10" db="EMBL/GenBank/DDBJ databases">
        <title>Direct identification of alternative open reading frame translation products in human.</title>
        <authorList>
            <person name="Vanderperre B."/>
            <person name="Lucier J.-F."/>
            <person name="Motard J."/>
            <person name="Tremblay G."/>
            <person name="Vanderperre S."/>
            <person name="Wisztorski M."/>
            <person name="Salzet M."/>
            <person name="Boisvert F.-M."/>
            <person name="Roucou X."/>
        </authorList>
    </citation>
    <scope>NUCLEOTIDE SEQUENCE</scope>
</reference>